<dbReference type="AlphaFoldDB" id="A0A7M3MJ67"/>
<sequence>MAAGSDITPESARQLAEEVLAREHYELERHVVENALLEWLGDMLDPVARFLSKAIGGLIRFFGNIHDANPVLYWLILVSLSLLLVALLAHIVLTFRQALRERQRTGALTWAEAAEEGPDLLEKRARGAAQSEDYFLALSLLFQAGVLRLEMREDRPFQPAYTNREYLRRYETDPAHAPLARLAALLEHWYAGEPIGRKEYEDGADVYTSLRTLAASGGRG</sequence>
<accession>A0A7M3MJ67</accession>
<keyword evidence="1" id="KW-0812">Transmembrane</keyword>
<gene>
    <name evidence="2" type="ORF">DPQ33_01065</name>
</gene>
<proteinExistence type="predicted"/>
<name>A0A7M3MJ67_9BACT</name>
<keyword evidence="3" id="KW-1185">Reference proteome</keyword>
<evidence type="ECO:0000313" key="3">
    <source>
        <dbReference type="Proteomes" id="UP000448292"/>
    </source>
</evidence>
<protein>
    <recommendedName>
        <fullName evidence="4">DUF4129 domain-containing protein</fullName>
    </recommendedName>
</protein>
<feature type="transmembrane region" description="Helical" evidence="1">
    <location>
        <begin position="71"/>
        <end position="95"/>
    </location>
</feature>
<evidence type="ECO:0000256" key="1">
    <source>
        <dbReference type="SAM" id="Phobius"/>
    </source>
</evidence>
<organism evidence="2 3">
    <name type="scientific">Oceanidesulfovibrio indonesiensis</name>
    <dbReference type="NCBI Taxonomy" id="54767"/>
    <lineage>
        <taxon>Bacteria</taxon>
        <taxon>Pseudomonadati</taxon>
        <taxon>Thermodesulfobacteriota</taxon>
        <taxon>Desulfovibrionia</taxon>
        <taxon>Desulfovibrionales</taxon>
        <taxon>Desulfovibrionaceae</taxon>
        <taxon>Oceanidesulfovibrio</taxon>
    </lineage>
</organism>
<dbReference type="RefSeq" id="WP_144301314.1">
    <property type="nucleotide sequence ID" value="NZ_QMIE01000001.1"/>
</dbReference>
<dbReference type="EMBL" id="QMIE01000001">
    <property type="protein sequence ID" value="TVM19853.1"/>
    <property type="molecule type" value="Genomic_DNA"/>
</dbReference>
<evidence type="ECO:0000313" key="2">
    <source>
        <dbReference type="EMBL" id="TVM19853.1"/>
    </source>
</evidence>
<reference evidence="2 3" key="1">
    <citation type="submission" date="2018-06" db="EMBL/GenBank/DDBJ databases">
        <title>Complete genome of Desulfovibrio indonesiensis P37SLT.</title>
        <authorList>
            <person name="Crispim J.S."/>
            <person name="Vidigal P.M.P."/>
            <person name="Silva L.C.F."/>
            <person name="Laguardia C.N."/>
            <person name="Araujo L.C."/>
            <person name="Dias R.S."/>
            <person name="Sousa M.P."/>
            <person name="Paula S.O."/>
            <person name="Silva C."/>
        </authorList>
    </citation>
    <scope>NUCLEOTIDE SEQUENCE [LARGE SCALE GENOMIC DNA]</scope>
    <source>
        <strain evidence="2 3">P37SLT</strain>
    </source>
</reference>
<keyword evidence="1" id="KW-0472">Membrane</keyword>
<keyword evidence="1" id="KW-1133">Transmembrane helix</keyword>
<evidence type="ECO:0008006" key="4">
    <source>
        <dbReference type="Google" id="ProtNLM"/>
    </source>
</evidence>
<dbReference type="Proteomes" id="UP000448292">
    <property type="component" value="Unassembled WGS sequence"/>
</dbReference>
<dbReference type="OrthoDB" id="272039at2"/>
<comment type="caution">
    <text evidence="2">The sequence shown here is derived from an EMBL/GenBank/DDBJ whole genome shotgun (WGS) entry which is preliminary data.</text>
</comment>